<dbReference type="SUPFAM" id="SSF51161">
    <property type="entry name" value="Trimeric LpxA-like enzymes"/>
    <property type="match status" value="1"/>
</dbReference>
<accession>A0A0A0JW30</accession>
<gene>
    <name evidence="4" type="ORF">N801_07585</name>
</gene>
<dbReference type="GO" id="GO:0016740">
    <property type="term" value="F:transferase activity"/>
    <property type="evidence" value="ECO:0007669"/>
    <property type="project" value="UniProtKB-KW"/>
</dbReference>
<dbReference type="eggNOG" id="COG0110">
    <property type="taxonomic scope" value="Bacteria"/>
</dbReference>
<comment type="caution">
    <text evidence="4">The sequence shown here is derived from an EMBL/GenBank/DDBJ whole genome shotgun (WGS) entry which is preliminary data.</text>
</comment>
<dbReference type="STRING" id="1385519.N801_07585"/>
<proteinExistence type="predicted"/>
<dbReference type="CDD" id="cd03360">
    <property type="entry name" value="LbH_AT_putative"/>
    <property type="match status" value="1"/>
</dbReference>
<evidence type="ECO:0000259" key="3">
    <source>
        <dbReference type="Pfam" id="PF17836"/>
    </source>
</evidence>
<evidence type="ECO:0000313" key="5">
    <source>
        <dbReference type="Proteomes" id="UP000030013"/>
    </source>
</evidence>
<protein>
    <submittedName>
        <fullName evidence="4">Acetyl transferase</fullName>
    </submittedName>
</protein>
<keyword evidence="4" id="KW-0808">Transferase</keyword>
<dbReference type="InterPro" id="IPR041561">
    <property type="entry name" value="PglD_N"/>
</dbReference>
<feature type="binding site" evidence="2">
    <location>
        <position position="81"/>
    </location>
    <ligand>
        <name>substrate</name>
    </ligand>
</feature>
<dbReference type="InterPro" id="IPR020019">
    <property type="entry name" value="AcTrfase_PglD-like"/>
</dbReference>
<reference evidence="4 5" key="1">
    <citation type="submission" date="2013-08" db="EMBL/GenBank/DDBJ databases">
        <title>The genome sequence of Knoellia aerolata.</title>
        <authorList>
            <person name="Zhu W."/>
            <person name="Wang G."/>
        </authorList>
    </citation>
    <scope>NUCLEOTIDE SEQUENCE [LARGE SCALE GENOMIC DNA]</scope>
    <source>
        <strain evidence="4 5">DSM 18566</strain>
    </source>
</reference>
<dbReference type="Pfam" id="PF17836">
    <property type="entry name" value="PglD_N"/>
    <property type="match status" value="1"/>
</dbReference>
<name>A0A0A0JW30_9MICO</name>
<keyword evidence="5" id="KW-1185">Reference proteome</keyword>
<evidence type="ECO:0000256" key="1">
    <source>
        <dbReference type="PIRSR" id="PIRSR620019-1"/>
    </source>
</evidence>
<feature type="site" description="Increases basicity of active site His" evidence="1">
    <location>
        <position position="149"/>
    </location>
</feature>
<dbReference type="EMBL" id="AVPL01000018">
    <property type="protein sequence ID" value="KGN41403.1"/>
    <property type="molecule type" value="Genomic_DNA"/>
</dbReference>
<dbReference type="OrthoDB" id="708224at2"/>
<dbReference type="Proteomes" id="UP000030013">
    <property type="component" value="Unassembled WGS sequence"/>
</dbReference>
<dbReference type="Gene3D" id="2.160.10.10">
    <property type="entry name" value="Hexapeptide repeat proteins"/>
    <property type="match status" value="1"/>
</dbReference>
<dbReference type="Gene3D" id="3.40.50.20">
    <property type="match status" value="1"/>
</dbReference>
<dbReference type="PANTHER" id="PTHR43300:SF7">
    <property type="entry name" value="UDP-N-ACETYLBACILLOSAMINE N-ACETYLTRANSFERASE"/>
    <property type="match status" value="1"/>
</dbReference>
<dbReference type="PANTHER" id="PTHR43300">
    <property type="entry name" value="ACETYLTRANSFERASE"/>
    <property type="match status" value="1"/>
</dbReference>
<dbReference type="AlphaFoldDB" id="A0A0A0JW30"/>
<feature type="active site" description="Proton acceptor" evidence="1">
    <location>
        <position position="148"/>
    </location>
</feature>
<sequence length="218" mass="21884">MPESARRVVVVGASGFGRECLDVLEAMVAAGVDLEVVGVFDDAPSPANRDRLGVRGVAHLGSLADFIAADDTSISYVLGVGHPQTRVTLVERLDTAGFTAFSAIHPSAVIGSDPSIGPGSVICAGAVVSTNVKLGRHVHLNPHVTIGHDAVLADFVSVNPGAVVSGEVTVGAATLVGASATILQGLLVREDAVIGAGAVVTRNVPNGVTVTGVPGSWS</sequence>
<dbReference type="RefSeq" id="WP_035936416.1">
    <property type="nucleotide sequence ID" value="NZ_AVPL01000018.1"/>
</dbReference>
<evidence type="ECO:0000256" key="2">
    <source>
        <dbReference type="PIRSR" id="PIRSR620019-2"/>
    </source>
</evidence>
<dbReference type="InterPro" id="IPR011004">
    <property type="entry name" value="Trimer_LpxA-like_sf"/>
</dbReference>
<dbReference type="NCBIfam" id="TIGR03570">
    <property type="entry name" value="NeuD_NnaD"/>
    <property type="match status" value="1"/>
</dbReference>
<dbReference type="InterPro" id="IPR050179">
    <property type="entry name" value="Trans_hexapeptide_repeat"/>
</dbReference>
<organism evidence="4 5">
    <name type="scientific">Knoellia aerolata DSM 18566</name>
    <dbReference type="NCBI Taxonomy" id="1385519"/>
    <lineage>
        <taxon>Bacteria</taxon>
        <taxon>Bacillati</taxon>
        <taxon>Actinomycetota</taxon>
        <taxon>Actinomycetes</taxon>
        <taxon>Micrococcales</taxon>
        <taxon>Intrasporangiaceae</taxon>
        <taxon>Knoellia</taxon>
    </lineage>
</organism>
<evidence type="ECO:0000313" key="4">
    <source>
        <dbReference type="EMBL" id="KGN41403.1"/>
    </source>
</evidence>
<feature type="domain" description="PglD N-terminal" evidence="3">
    <location>
        <begin position="7"/>
        <end position="93"/>
    </location>
</feature>